<gene>
    <name evidence="2" type="ORF">J2T57_001904</name>
</gene>
<evidence type="ECO:0000313" key="2">
    <source>
        <dbReference type="EMBL" id="MCP1674766.1"/>
    </source>
</evidence>
<keyword evidence="1" id="KW-0472">Membrane</keyword>
<accession>A0AAE3KBK5</accession>
<comment type="caution">
    <text evidence="2">The sequence shown here is derived from an EMBL/GenBank/DDBJ whole genome shotgun (WGS) entry which is preliminary data.</text>
</comment>
<protein>
    <submittedName>
        <fullName evidence="2">Membrane protein implicated in regulation of membrane protease activity</fullName>
    </submittedName>
</protein>
<keyword evidence="2" id="KW-0378">Hydrolase</keyword>
<dbReference type="GO" id="GO:0008233">
    <property type="term" value="F:peptidase activity"/>
    <property type="evidence" value="ECO:0007669"/>
    <property type="project" value="UniProtKB-KW"/>
</dbReference>
<keyword evidence="3" id="KW-1185">Reference proteome</keyword>
<keyword evidence="2" id="KW-0645">Protease</keyword>
<sequence length="66" mass="7492">MPQSQDPGPGSHSVLIFLLGLFLLTSPFTAWWMTAGAPWYFVFLCWFVLILLSAGLARRLMKHHDT</sequence>
<evidence type="ECO:0000313" key="3">
    <source>
        <dbReference type="Proteomes" id="UP001205843"/>
    </source>
</evidence>
<dbReference type="Proteomes" id="UP001205843">
    <property type="component" value="Unassembled WGS sequence"/>
</dbReference>
<keyword evidence="1" id="KW-1133">Transmembrane helix</keyword>
<feature type="transmembrane region" description="Helical" evidence="1">
    <location>
        <begin position="39"/>
        <end position="57"/>
    </location>
</feature>
<organism evidence="2 3">
    <name type="scientific">Natronocella acetinitrilica</name>
    <dbReference type="NCBI Taxonomy" id="414046"/>
    <lineage>
        <taxon>Bacteria</taxon>
        <taxon>Pseudomonadati</taxon>
        <taxon>Pseudomonadota</taxon>
        <taxon>Gammaproteobacteria</taxon>
        <taxon>Chromatiales</taxon>
        <taxon>Ectothiorhodospiraceae</taxon>
        <taxon>Natronocella</taxon>
    </lineage>
</organism>
<keyword evidence="1" id="KW-0812">Transmembrane</keyword>
<feature type="transmembrane region" description="Helical" evidence="1">
    <location>
        <begin position="12"/>
        <end position="33"/>
    </location>
</feature>
<name>A0AAE3KBK5_9GAMM</name>
<reference evidence="2" key="1">
    <citation type="submission" date="2022-03" db="EMBL/GenBank/DDBJ databases">
        <title>Genomic Encyclopedia of Type Strains, Phase III (KMG-III): the genomes of soil and plant-associated and newly described type strains.</title>
        <authorList>
            <person name="Whitman W."/>
        </authorList>
    </citation>
    <scope>NUCLEOTIDE SEQUENCE</scope>
    <source>
        <strain evidence="2">ANL 6-2</strain>
    </source>
</reference>
<dbReference type="AlphaFoldDB" id="A0AAE3KBK5"/>
<dbReference type="GO" id="GO:0006508">
    <property type="term" value="P:proteolysis"/>
    <property type="evidence" value="ECO:0007669"/>
    <property type="project" value="UniProtKB-KW"/>
</dbReference>
<dbReference type="EMBL" id="JALJXV010000004">
    <property type="protein sequence ID" value="MCP1674766.1"/>
    <property type="molecule type" value="Genomic_DNA"/>
</dbReference>
<proteinExistence type="predicted"/>
<dbReference type="RefSeq" id="WP_253477141.1">
    <property type="nucleotide sequence ID" value="NZ_JALJXV010000004.1"/>
</dbReference>
<evidence type="ECO:0000256" key="1">
    <source>
        <dbReference type="SAM" id="Phobius"/>
    </source>
</evidence>